<dbReference type="InterPro" id="IPR006710">
    <property type="entry name" value="Glyco_hydro_43"/>
</dbReference>
<sequence length="363" mass="40604">MLGKSMYSIFLLQSLGGILFLSSCQIFDQKIDRNEYEVSKMKQFTNPVFEPILADPTVIRDEDAGLFYAYGTEDNWGDGKGNRLMPILRSKDLINWHYVGDVFAKKPNWKHHGGLWAPDINKINGKYYLYYSYSLWGDSDPGIGLAIADKAEGPFEDKGKLFTTREINVPNSIDPSFYEEDDEKFLFWGSFGNGAAQGIHGIPLAKDGASVPDLTKKFKVAAGDWEAAMIHKRAGYYYFFGSKGSCCEGANSEYHVLVARSKSLKGPYLDKTGRDINERGAGTVLLRGNEWMVGPGHHSKIIKDDEGTDWLLYHAIQKDEAKVSSGASRRVLMLDKVVWTDSWPIIGQGVPTQQSDVVPVFKN</sequence>
<dbReference type="CDD" id="cd18616">
    <property type="entry name" value="GH43_ABN-like"/>
    <property type="match status" value="1"/>
</dbReference>
<comment type="pathway">
    <text evidence="1">Glycan metabolism; L-arabinan degradation.</text>
</comment>
<evidence type="ECO:0000256" key="3">
    <source>
        <dbReference type="ARBA" id="ARBA00022801"/>
    </source>
</evidence>
<name>A0ABR9T9T4_9SPHI</name>
<dbReference type="InterPro" id="IPR050727">
    <property type="entry name" value="GH43_arabinanases"/>
</dbReference>
<dbReference type="Pfam" id="PF04616">
    <property type="entry name" value="Glyco_hydro_43"/>
    <property type="match status" value="1"/>
</dbReference>
<dbReference type="PANTHER" id="PTHR43301:SF3">
    <property type="entry name" value="ARABINAN ENDO-1,5-ALPHA-L-ARABINOSIDASE A-RELATED"/>
    <property type="match status" value="1"/>
</dbReference>
<organism evidence="6 7">
    <name type="scientific">Sphingobacterium pedocola</name>
    <dbReference type="NCBI Taxonomy" id="2082722"/>
    <lineage>
        <taxon>Bacteria</taxon>
        <taxon>Pseudomonadati</taxon>
        <taxon>Bacteroidota</taxon>
        <taxon>Sphingobacteriia</taxon>
        <taxon>Sphingobacteriales</taxon>
        <taxon>Sphingobacteriaceae</taxon>
        <taxon>Sphingobacterium</taxon>
    </lineage>
</organism>
<comment type="similarity">
    <text evidence="2 5">Belongs to the glycosyl hydrolase 43 family.</text>
</comment>
<evidence type="ECO:0000313" key="7">
    <source>
        <dbReference type="Proteomes" id="UP000618319"/>
    </source>
</evidence>
<reference evidence="6 7" key="1">
    <citation type="submission" date="2018-02" db="EMBL/GenBank/DDBJ databases">
        <title>Sphingobacterium KA21.</title>
        <authorList>
            <person name="Vasarhelyi B.M."/>
            <person name="Deshmukh S."/>
            <person name="Balint B."/>
            <person name="Kukolya J."/>
        </authorList>
    </citation>
    <scope>NUCLEOTIDE SEQUENCE [LARGE SCALE GENOMIC DNA]</scope>
    <source>
        <strain evidence="6 7">Ka21</strain>
    </source>
</reference>
<dbReference type="Gene3D" id="2.115.10.20">
    <property type="entry name" value="Glycosyl hydrolase domain, family 43"/>
    <property type="match status" value="1"/>
</dbReference>
<evidence type="ECO:0000313" key="6">
    <source>
        <dbReference type="EMBL" id="MBE8722118.1"/>
    </source>
</evidence>
<evidence type="ECO:0000256" key="4">
    <source>
        <dbReference type="ARBA" id="ARBA00023295"/>
    </source>
</evidence>
<keyword evidence="7" id="KW-1185">Reference proteome</keyword>
<evidence type="ECO:0000256" key="5">
    <source>
        <dbReference type="RuleBase" id="RU361187"/>
    </source>
</evidence>
<keyword evidence="3 5" id="KW-0378">Hydrolase</keyword>
<protein>
    <submittedName>
        <fullName evidence="6">Arabinan endo-1,5-alpha-L-arabinosidase</fullName>
    </submittedName>
</protein>
<dbReference type="SUPFAM" id="SSF75005">
    <property type="entry name" value="Arabinanase/levansucrase/invertase"/>
    <property type="match status" value="1"/>
</dbReference>
<comment type="caution">
    <text evidence="6">The sequence shown here is derived from an EMBL/GenBank/DDBJ whole genome shotgun (WGS) entry which is preliminary data.</text>
</comment>
<dbReference type="PANTHER" id="PTHR43301">
    <property type="entry name" value="ARABINAN ENDO-1,5-ALPHA-L-ARABINOSIDASE"/>
    <property type="match status" value="1"/>
</dbReference>
<accession>A0ABR9T9T4</accession>
<dbReference type="EMBL" id="PSKQ01000023">
    <property type="protein sequence ID" value="MBE8722118.1"/>
    <property type="molecule type" value="Genomic_DNA"/>
</dbReference>
<gene>
    <name evidence="6" type="ORF">C4F40_15425</name>
</gene>
<dbReference type="PROSITE" id="PS51257">
    <property type="entry name" value="PROKAR_LIPOPROTEIN"/>
    <property type="match status" value="1"/>
</dbReference>
<evidence type="ECO:0000256" key="1">
    <source>
        <dbReference type="ARBA" id="ARBA00004834"/>
    </source>
</evidence>
<dbReference type="InterPro" id="IPR023296">
    <property type="entry name" value="Glyco_hydro_beta-prop_sf"/>
</dbReference>
<keyword evidence="4 5" id="KW-0326">Glycosidase</keyword>
<dbReference type="Proteomes" id="UP000618319">
    <property type="component" value="Unassembled WGS sequence"/>
</dbReference>
<evidence type="ECO:0000256" key="2">
    <source>
        <dbReference type="ARBA" id="ARBA00009865"/>
    </source>
</evidence>
<proteinExistence type="inferred from homology"/>